<comment type="similarity">
    <text evidence="1 5">Belongs to the peptidase S8 family.</text>
</comment>
<proteinExistence type="inferred from homology"/>
<dbReference type="InterPro" id="IPR023827">
    <property type="entry name" value="Peptidase_S8_Asp-AS"/>
</dbReference>
<protein>
    <submittedName>
        <fullName evidence="7">Subtilase family protein</fullName>
    </submittedName>
</protein>
<dbReference type="PIRSF" id="PIRSF037894">
    <property type="entry name" value="Subtilisin_rel_CspABC"/>
    <property type="match status" value="1"/>
</dbReference>
<dbReference type="GO" id="GO:0004252">
    <property type="term" value="F:serine-type endopeptidase activity"/>
    <property type="evidence" value="ECO:0007669"/>
    <property type="project" value="InterPro"/>
</dbReference>
<dbReference type="PANTHER" id="PTHR43806:SF11">
    <property type="entry name" value="CEREVISIN-RELATED"/>
    <property type="match status" value="1"/>
</dbReference>
<keyword evidence="2" id="KW-0645">Protease</keyword>
<dbReference type="Gene3D" id="2.60.120.1290">
    <property type="match status" value="1"/>
</dbReference>
<comment type="caution">
    <text evidence="5">Lacks conserved residue(s) required for the propagation of feature annotation.</text>
</comment>
<dbReference type="PROSITE" id="PS00136">
    <property type="entry name" value="SUBTILASE_ASP"/>
    <property type="match status" value="1"/>
</dbReference>
<dbReference type="PRINTS" id="PR00723">
    <property type="entry name" value="SUBTILISIN"/>
</dbReference>
<evidence type="ECO:0000256" key="4">
    <source>
        <dbReference type="ARBA" id="ARBA00022825"/>
    </source>
</evidence>
<feature type="domain" description="Peptidase S8/S53" evidence="6">
    <location>
        <begin position="89"/>
        <end position="283"/>
    </location>
</feature>
<keyword evidence="3" id="KW-0378">Hydrolase</keyword>
<reference evidence="8" key="1">
    <citation type="submission" date="2017-07" db="EMBL/GenBank/DDBJ databases">
        <authorList>
            <person name="Varghese N."/>
            <person name="Submissions S."/>
        </authorList>
    </citation>
    <scope>NUCLEOTIDE SEQUENCE [LARGE SCALE GENOMIC DNA]</scope>
    <source>
        <strain evidence="8">NLAE-zl-C134</strain>
    </source>
</reference>
<evidence type="ECO:0000256" key="5">
    <source>
        <dbReference type="PROSITE-ProRule" id="PRU01240"/>
    </source>
</evidence>
<name>A0A315ZZV1_9FIRM</name>
<gene>
    <name evidence="7" type="ORF">SAMN05216529_103105</name>
</gene>
<dbReference type="SUPFAM" id="SSF52743">
    <property type="entry name" value="Subtilisin-like"/>
    <property type="match status" value="1"/>
</dbReference>
<dbReference type="InterPro" id="IPR022398">
    <property type="entry name" value="Peptidase_S8_His-AS"/>
</dbReference>
<evidence type="ECO:0000313" key="7">
    <source>
        <dbReference type="EMBL" id="SUQ13377.1"/>
    </source>
</evidence>
<feature type="domain" description="Peptidase S8/S53" evidence="6">
    <location>
        <begin position="421"/>
        <end position="542"/>
    </location>
</feature>
<evidence type="ECO:0000256" key="2">
    <source>
        <dbReference type="ARBA" id="ARBA00022670"/>
    </source>
</evidence>
<accession>A0A315ZZV1</accession>
<dbReference type="GO" id="GO:0006508">
    <property type="term" value="P:proteolysis"/>
    <property type="evidence" value="ECO:0007669"/>
    <property type="project" value="UniProtKB-KW"/>
</dbReference>
<dbReference type="Gene3D" id="3.40.50.200">
    <property type="entry name" value="Peptidase S8/S53 domain"/>
    <property type="match status" value="1"/>
</dbReference>
<dbReference type="InterPro" id="IPR015500">
    <property type="entry name" value="Peptidase_S8_subtilisin-rel"/>
</dbReference>
<dbReference type="InterPro" id="IPR017310">
    <property type="entry name" value="Pept_S8A_subtilisin_clostridia"/>
</dbReference>
<keyword evidence="8" id="KW-1185">Reference proteome</keyword>
<dbReference type="Pfam" id="PF00082">
    <property type="entry name" value="Peptidase_S8"/>
    <property type="match status" value="2"/>
</dbReference>
<evidence type="ECO:0000313" key="8">
    <source>
        <dbReference type="Proteomes" id="UP000254051"/>
    </source>
</evidence>
<dbReference type="AlphaFoldDB" id="A0A315ZZV1"/>
<dbReference type="EMBL" id="UHJJ01000003">
    <property type="protein sequence ID" value="SUQ13377.1"/>
    <property type="molecule type" value="Genomic_DNA"/>
</dbReference>
<dbReference type="PROSITE" id="PS51892">
    <property type="entry name" value="SUBTILASE"/>
    <property type="match status" value="1"/>
</dbReference>
<dbReference type="InterPro" id="IPR000209">
    <property type="entry name" value="Peptidase_S8/S53_dom"/>
</dbReference>
<dbReference type="InterPro" id="IPR036852">
    <property type="entry name" value="Peptidase_S8/S53_dom_sf"/>
</dbReference>
<dbReference type="PROSITE" id="PS00137">
    <property type="entry name" value="SUBTILASE_HIS"/>
    <property type="match status" value="1"/>
</dbReference>
<sequence>MKKIIDENYYDFIVDSNSATLDNPDYFTRFTQRYSLLHTISGDVDMCDLGRQPYHRFPTLYTLSSQLSLDSSGIPQIQQNSALALFGFGVIVAVIDTGIDYRHPAFRYNDGTSRILSIWDQTIQEGTPPEGFEFGTEYGKEIIDIALQTEEPMSIVPTIDTNGHGTAIASIAAGSRDSERSFSGVAPQSEFVIVKLKEAKQNLRKIFCVPEDSICYQETDVIFGMRYVLEIATKLNRPLIVCIALSSSLGGHEALGAVSVYVDYLTQLSHIAVSVAAGNEGNKKRHYYGNVLSPPFVNEFELKVSKKDSCFSFELWTDFLARLTIQIVAPSGEKSPIVYPSIKDCNHYQFIFGKENVWINNILIEKENATQLILVRINNATEGIWRIHVGNIGKAPFSFDCWLPSGELISNETFFMLSDPNTTITCPGNTVPALTTTAYDQFSNSIIAEASRGYTRIGRVKPDVAAPGSRIPCAVPQDKYSILTGTGAAAAHAAGVIAMALEWAVVRGNYTSITGNDISSLIIQSADRNPTYVYPNNVWGYGSLNINAFFEFLTYIGK</sequence>
<dbReference type="CDD" id="cd07478">
    <property type="entry name" value="Peptidases_S8_CspA-like"/>
    <property type="match status" value="1"/>
</dbReference>
<dbReference type="PANTHER" id="PTHR43806">
    <property type="entry name" value="PEPTIDASE S8"/>
    <property type="match status" value="1"/>
</dbReference>
<evidence type="ECO:0000256" key="3">
    <source>
        <dbReference type="ARBA" id="ARBA00022801"/>
    </source>
</evidence>
<evidence type="ECO:0000256" key="1">
    <source>
        <dbReference type="ARBA" id="ARBA00011073"/>
    </source>
</evidence>
<dbReference type="InterPro" id="IPR034045">
    <property type="entry name" value="Pep_S8_CspA-like"/>
</dbReference>
<dbReference type="RefSeq" id="WP_109709372.1">
    <property type="nucleotide sequence ID" value="NZ_QGDS01000003.1"/>
</dbReference>
<dbReference type="Proteomes" id="UP000254051">
    <property type="component" value="Unassembled WGS sequence"/>
</dbReference>
<organism evidence="7 8">
    <name type="scientific">Faecalicatena contorta</name>
    <dbReference type="NCBI Taxonomy" id="39482"/>
    <lineage>
        <taxon>Bacteria</taxon>
        <taxon>Bacillati</taxon>
        <taxon>Bacillota</taxon>
        <taxon>Clostridia</taxon>
        <taxon>Lachnospirales</taxon>
        <taxon>Lachnospiraceae</taxon>
        <taxon>Faecalicatena</taxon>
    </lineage>
</organism>
<dbReference type="OrthoDB" id="9762689at2"/>
<keyword evidence="4" id="KW-0720">Serine protease</keyword>
<dbReference type="InterPro" id="IPR050131">
    <property type="entry name" value="Peptidase_S8_subtilisin-like"/>
</dbReference>
<evidence type="ECO:0000259" key="6">
    <source>
        <dbReference type="Pfam" id="PF00082"/>
    </source>
</evidence>